<dbReference type="PANTHER" id="PTHR16223">
    <property type="entry name" value="TRANSCRIPTION FACTOR BHLH83-RELATED"/>
    <property type="match status" value="1"/>
</dbReference>
<dbReference type="EnsemblPlants" id="MELO3C007864.2.1">
    <property type="protein sequence ID" value="MELO3C007864.2.1"/>
    <property type="gene ID" value="MELO3C007864.2"/>
</dbReference>
<comment type="subcellular location">
    <subcellularLocation>
        <location evidence="1">Nucleus</location>
    </subcellularLocation>
</comment>
<dbReference type="Gene3D" id="4.10.280.10">
    <property type="entry name" value="Helix-loop-helix DNA-binding domain"/>
    <property type="match status" value="1"/>
</dbReference>
<feature type="domain" description="BHLH" evidence="7">
    <location>
        <begin position="249"/>
        <end position="298"/>
    </location>
</feature>
<proteinExistence type="predicted"/>
<feature type="region of interest" description="Disordered" evidence="6">
    <location>
        <begin position="309"/>
        <end position="334"/>
    </location>
</feature>
<evidence type="ECO:0000256" key="3">
    <source>
        <dbReference type="ARBA" id="ARBA00023125"/>
    </source>
</evidence>
<dbReference type="GO" id="GO:0000978">
    <property type="term" value="F:RNA polymerase II cis-regulatory region sequence-specific DNA binding"/>
    <property type="evidence" value="ECO:0007669"/>
    <property type="project" value="TreeGrafter"/>
</dbReference>
<evidence type="ECO:0000259" key="7">
    <source>
        <dbReference type="PROSITE" id="PS50888"/>
    </source>
</evidence>
<organism evidence="8">
    <name type="scientific">Cucumis melo</name>
    <name type="common">Muskmelon</name>
    <dbReference type="NCBI Taxonomy" id="3656"/>
    <lineage>
        <taxon>Eukaryota</taxon>
        <taxon>Viridiplantae</taxon>
        <taxon>Streptophyta</taxon>
        <taxon>Embryophyta</taxon>
        <taxon>Tracheophyta</taxon>
        <taxon>Spermatophyta</taxon>
        <taxon>Magnoliopsida</taxon>
        <taxon>eudicotyledons</taxon>
        <taxon>Gunneridae</taxon>
        <taxon>Pentapetalae</taxon>
        <taxon>rosids</taxon>
        <taxon>fabids</taxon>
        <taxon>Cucurbitales</taxon>
        <taxon>Cucurbitaceae</taxon>
        <taxon>Benincaseae</taxon>
        <taxon>Cucumis</taxon>
    </lineage>
</organism>
<dbReference type="SUPFAM" id="SSF47459">
    <property type="entry name" value="HLH, helix-loop-helix DNA-binding domain"/>
    <property type="match status" value="1"/>
</dbReference>
<evidence type="ECO:0000256" key="2">
    <source>
        <dbReference type="ARBA" id="ARBA00023015"/>
    </source>
</evidence>
<evidence type="ECO:0000256" key="5">
    <source>
        <dbReference type="ARBA" id="ARBA00023242"/>
    </source>
</evidence>
<keyword evidence="2" id="KW-0805">Transcription regulation</keyword>
<dbReference type="InterPro" id="IPR045239">
    <property type="entry name" value="bHLH95_bHLH"/>
</dbReference>
<dbReference type="GO" id="GO:0000981">
    <property type="term" value="F:DNA-binding transcription factor activity, RNA polymerase II-specific"/>
    <property type="evidence" value="ECO:0007669"/>
    <property type="project" value="TreeGrafter"/>
</dbReference>
<dbReference type="InterPro" id="IPR036638">
    <property type="entry name" value="HLH_DNA-bd_sf"/>
</dbReference>
<protein>
    <recommendedName>
        <fullName evidence="7">BHLH domain-containing protein</fullName>
    </recommendedName>
</protein>
<dbReference type="Gramene" id="MELO3C007864.2.1">
    <property type="protein sequence ID" value="MELO3C007864.2.1"/>
    <property type="gene ID" value="MELO3C007864.2"/>
</dbReference>
<dbReference type="GO" id="GO:0046983">
    <property type="term" value="F:protein dimerization activity"/>
    <property type="evidence" value="ECO:0007669"/>
    <property type="project" value="InterPro"/>
</dbReference>
<feature type="compositionally biased region" description="Low complexity" evidence="6">
    <location>
        <begin position="311"/>
        <end position="325"/>
    </location>
</feature>
<dbReference type="PANTHER" id="PTHR16223:SF194">
    <property type="entry name" value="BHLH DOMAIN-CONTAINING PROTEIN"/>
    <property type="match status" value="1"/>
</dbReference>
<keyword evidence="3" id="KW-0238">DNA-binding</keyword>
<evidence type="ECO:0000256" key="1">
    <source>
        <dbReference type="ARBA" id="ARBA00004123"/>
    </source>
</evidence>
<dbReference type="InterPro" id="IPR045843">
    <property type="entry name" value="IND-like"/>
</dbReference>
<evidence type="ECO:0000256" key="4">
    <source>
        <dbReference type="ARBA" id="ARBA00023163"/>
    </source>
</evidence>
<reference evidence="8" key="1">
    <citation type="submission" date="2023-03" db="UniProtKB">
        <authorList>
            <consortium name="EnsemblPlants"/>
        </authorList>
    </citation>
    <scope>IDENTIFICATION</scope>
</reference>
<sequence>MESANLQHQLQELFVGYSSLVSAPRTPPIATHECSSPNILLEGNSYNNPYLVEQSLQCSSKENENDQNVWFNFSSTYQQQQQPNEQQQLSALYSSIQSPASYGVLQGISAGSNTNYYNNNLFSSSLRNNNNNNHNSSSTSTLDLLSSSSFSSTLGYNLHAVDRHHHLDFLSTPNYNSSAFNKNRALFGYAHPQQQHHHHQVQDSINNNNSPSNSSNKTSSSSVARAKRPMNSMSEPKKSNNPESKKSCSTSRSSCPPLKVRKEKLGDRISALQRLVAPFGKTDTSSVLTEAIGYIQFLHDQVETLSMPYLGSSQSKPYQKQQPGSIQEEGTKPRQDLRSRGLCLMPLSCASFIHERAEIWCLGADHLTARSCDRLWKYVPSPVE</sequence>
<dbReference type="PROSITE" id="PS50888">
    <property type="entry name" value="BHLH"/>
    <property type="match status" value="1"/>
</dbReference>
<feature type="region of interest" description="Disordered" evidence="6">
    <location>
        <begin position="193"/>
        <end position="259"/>
    </location>
</feature>
<dbReference type="InterPro" id="IPR011598">
    <property type="entry name" value="bHLH_dom"/>
</dbReference>
<keyword evidence="4" id="KW-0804">Transcription</keyword>
<dbReference type="CDD" id="cd11393">
    <property type="entry name" value="bHLH_AtbHLH_like"/>
    <property type="match status" value="1"/>
</dbReference>
<feature type="compositionally biased region" description="Basic and acidic residues" evidence="6">
    <location>
        <begin position="235"/>
        <end position="246"/>
    </location>
</feature>
<keyword evidence="5" id="KW-0539">Nucleus</keyword>
<dbReference type="AlphaFoldDB" id="A0A9I9CSY9"/>
<feature type="compositionally biased region" description="Low complexity" evidence="6">
    <location>
        <begin position="202"/>
        <end position="222"/>
    </location>
</feature>
<dbReference type="GO" id="GO:0005634">
    <property type="term" value="C:nucleus"/>
    <property type="evidence" value="ECO:0007669"/>
    <property type="project" value="UniProtKB-SubCell"/>
</dbReference>
<evidence type="ECO:0000256" key="6">
    <source>
        <dbReference type="SAM" id="MobiDB-lite"/>
    </source>
</evidence>
<evidence type="ECO:0000313" key="8">
    <source>
        <dbReference type="EnsemblPlants" id="MELO3C007864.2.1"/>
    </source>
</evidence>
<accession>A0A9I9CSY9</accession>
<name>A0A9I9CSY9_CUCME</name>